<dbReference type="AlphaFoldDB" id="A0A834SDG9"/>
<comment type="caution">
    <text evidence="2">The sequence shown here is derived from an EMBL/GenBank/DDBJ whole genome shotgun (WGS) entry which is preliminary data.</text>
</comment>
<accession>A0A834SDG9</accession>
<feature type="compositionally biased region" description="Basic and acidic residues" evidence="1">
    <location>
        <begin position="1"/>
        <end position="22"/>
    </location>
</feature>
<proteinExistence type="predicted"/>
<protein>
    <submittedName>
        <fullName evidence="2">Uncharacterized protein</fullName>
    </submittedName>
</protein>
<organism evidence="2 3">
    <name type="scientific">Senna tora</name>
    <dbReference type="NCBI Taxonomy" id="362788"/>
    <lineage>
        <taxon>Eukaryota</taxon>
        <taxon>Viridiplantae</taxon>
        <taxon>Streptophyta</taxon>
        <taxon>Embryophyta</taxon>
        <taxon>Tracheophyta</taxon>
        <taxon>Spermatophyta</taxon>
        <taxon>Magnoliopsida</taxon>
        <taxon>eudicotyledons</taxon>
        <taxon>Gunneridae</taxon>
        <taxon>Pentapetalae</taxon>
        <taxon>rosids</taxon>
        <taxon>fabids</taxon>
        <taxon>Fabales</taxon>
        <taxon>Fabaceae</taxon>
        <taxon>Caesalpinioideae</taxon>
        <taxon>Cassia clade</taxon>
        <taxon>Senna</taxon>
    </lineage>
</organism>
<dbReference type="Proteomes" id="UP000634136">
    <property type="component" value="Unassembled WGS sequence"/>
</dbReference>
<keyword evidence="3" id="KW-1185">Reference proteome</keyword>
<gene>
    <name evidence="2" type="ORF">G2W53_044642</name>
</gene>
<evidence type="ECO:0000256" key="1">
    <source>
        <dbReference type="SAM" id="MobiDB-lite"/>
    </source>
</evidence>
<name>A0A834SDG9_9FABA</name>
<evidence type="ECO:0000313" key="3">
    <source>
        <dbReference type="Proteomes" id="UP000634136"/>
    </source>
</evidence>
<dbReference type="EMBL" id="JAAIUW010000136">
    <property type="protein sequence ID" value="KAF7800861.1"/>
    <property type="molecule type" value="Genomic_DNA"/>
</dbReference>
<reference evidence="2" key="1">
    <citation type="submission" date="2020-09" db="EMBL/GenBank/DDBJ databases">
        <title>Genome-Enabled Discovery of Anthraquinone Biosynthesis in Senna tora.</title>
        <authorList>
            <person name="Kang S.-H."/>
            <person name="Pandey R.P."/>
            <person name="Lee C.-M."/>
            <person name="Sim J.-S."/>
            <person name="Jeong J.-T."/>
            <person name="Choi B.-S."/>
            <person name="Jung M."/>
            <person name="Ginzburg D."/>
            <person name="Zhao K."/>
            <person name="Won S.Y."/>
            <person name="Oh T.-J."/>
            <person name="Yu Y."/>
            <person name="Kim N.-H."/>
            <person name="Lee O.R."/>
            <person name="Lee T.-H."/>
            <person name="Bashyal P."/>
            <person name="Kim T.-S."/>
            <person name="Lee W.-H."/>
            <person name="Kawkins C."/>
            <person name="Kim C.-K."/>
            <person name="Kim J.S."/>
            <person name="Ahn B.O."/>
            <person name="Rhee S.Y."/>
            <person name="Sohng J.K."/>
        </authorList>
    </citation>
    <scope>NUCLEOTIDE SEQUENCE</scope>
    <source>
        <tissue evidence="2">Leaf</tissue>
    </source>
</reference>
<feature type="region of interest" description="Disordered" evidence="1">
    <location>
        <begin position="1"/>
        <end position="31"/>
    </location>
</feature>
<sequence length="31" mass="3675">MIREEEGKITEKNLEKRRKEENGVEVEEQGS</sequence>
<evidence type="ECO:0000313" key="2">
    <source>
        <dbReference type="EMBL" id="KAF7800861.1"/>
    </source>
</evidence>